<evidence type="ECO:0000313" key="3">
    <source>
        <dbReference type="EMBL" id="TFJ94474.1"/>
    </source>
</evidence>
<dbReference type="Proteomes" id="UP000298484">
    <property type="component" value="Unassembled WGS sequence"/>
</dbReference>
<dbReference type="EMBL" id="SRHY01000001">
    <property type="protein sequence ID" value="TFJ94474.1"/>
    <property type="molecule type" value="Genomic_DNA"/>
</dbReference>
<dbReference type="InterPro" id="IPR019076">
    <property type="entry name" value="Spore_lipoprot_YhcN/YlaJ-like"/>
</dbReference>
<sequence>MRALNILLMLGIAISLISCTSNNDTSQNRHDANFDMISTSNAMDQSTANQAKKRINRRASVTEVHAVNTDKKLIIAFEIEHKKRFQLADIEKKVQKNMQKAFSDHKAEVSTDKKLVLEIDELEEKINQNEISNKKLKKEVDRLIKLMKEKT</sequence>
<evidence type="ECO:0008006" key="5">
    <source>
        <dbReference type="Google" id="ProtNLM"/>
    </source>
</evidence>
<protein>
    <recommendedName>
        <fullName evidence="5">Sporulation protein</fullName>
    </recommendedName>
</protein>
<dbReference type="AlphaFoldDB" id="A0A4Y9AJ67"/>
<gene>
    <name evidence="3" type="ORF">E4U82_00720</name>
</gene>
<comment type="caution">
    <text evidence="3">The sequence shown here is derived from an EMBL/GenBank/DDBJ whole genome shotgun (WGS) entry which is preliminary data.</text>
</comment>
<proteinExistence type="predicted"/>
<dbReference type="OrthoDB" id="2967160at2"/>
<organism evidence="3 4">
    <name type="scientific">Lentibacillus salicampi</name>
    <dbReference type="NCBI Taxonomy" id="175306"/>
    <lineage>
        <taxon>Bacteria</taxon>
        <taxon>Bacillati</taxon>
        <taxon>Bacillota</taxon>
        <taxon>Bacilli</taxon>
        <taxon>Bacillales</taxon>
        <taxon>Bacillaceae</taxon>
        <taxon>Lentibacillus</taxon>
    </lineage>
</organism>
<accession>A0A4Y9AJ67</accession>
<evidence type="ECO:0000256" key="2">
    <source>
        <dbReference type="SAM" id="SignalP"/>
    </source>
</evidence>
<reference evidence="3 4" key="1">
    <citation type="submission" date="2019-03" db="EMBL/GenBank/DDBJ databases">
        <title>Genome sequence of Lentibacillus salicampi ATCC BAA-719.</title>
        <authorList>
            <person name="Maclea K.S."/>
            <person name="Simoes Junior M."/>
        </authorList>
    </citation>
    <scope>NUCLEOTIDE SEQUENCE [LARGE SCALE GENOMIC DNA]</scope>
    <source>
        <strain evidence="3 4">ATCC BAA-719</strain>
    </source>
</reference>
<keyword evidence="4" id="KW-1185">Reference proteome</keyword>
<feature type="chain" id="PRO_5021240657" description="Sporulation protein" evidence="2">
    <location>
        <begin position="24"/>
        <end position="151"/>
    </location>
</feature>
<evidence type="ECO:0000313" key="4">
    <source>
        <dbReference type="Proteomes" id="UP000298484"/>
    </source>
</evidence>
<evidence type="ECO:0000256" key="1">
    <source>
        <dbReference type="SAM" id="Coils"/>
    </source>
</evidence>
<feature type="signal peptide" evidence="2">
    <location>
        <begin position="1"/>
        <end position="23"/>
    </location>
</feature>
<keyword evidence="1" id="KW-0175">Coiled coil</keyword>
<keyword evidence="2" id="KW-0732">Signal</keyword>
<dbReference type="Pfam" id="PF09580">
    <property type="entry name" value="Spore_YhcN_YlaJ"/>
    <property type="match status" value="1"/>
</dbReference>
<name>A0A4Y9AJ67_9BACI</name>
<dbReference type="RefSeq" id="WP_135108119.1">
    <property type="nucleotide sequence ID" value="NZ_SRHY01000001.1"/>
</dbReference>
<feature type="coiled-coil region" evidence="1">
    <location>
        <begin position="119"/>
        <end position="146"/>
    </location>
</feature>
<dbReference type="PROSITE" id="PS51257">
    <property type="entry name" value="PROKAR_LIPOPROTEIN"/>
    <property type="match status" value="1"/>
</dbReference>